<dbReference type="InterPro" id="IPR012337">
    <property type="entry name" value="RNaseH-like_sf"/>
</dbReference>
<proteinExistence type="predicted"/>
<name>A0A412ITX4_9FIRM</name>
<dbReference type="AlphaFoldDB" id="A0A412ITX4"/>
<evidence type="ECO:0000313" key="5">
    <source>
        <dbReference type="EMBL" id="RGS43572.1"/>
    </source>
</evidence>
<sequence>MRYVFVDFEMNLIDSEHKQEKKICKSEIIEIGAVKLDDEYNEIDSFKSYVKPAYGSMASRIIKLTGITDEMLETAPSYEDAVGRFIEWCADADVIYAWSENDLRQLRGETRLKQYTHPELERVFAKWQDFQKEYARMIGTSRRISLSDAVFYLGENFQGAEHDALWDARNTAEVFKLSKDEENFFRIMAPVIDVYKPKKKLTYSLSDTFGNIHLDDPGD</sequence>
<accession>A0A412ITX4</accession>
<dbReference type="InterPro" id="IPR051274">
    <property type="entry name" value="3-5_Exoribonuclease"/>
</dbReference>
<dbReference type="GO" id="GO:0000175">
    <property type="term" value="F:3'-5'-RNA exonuclease activity"/>
    <property type="evidence" value="ECO:0007669"/>
    <property type="project" value="InterPro"/>
</dbReference>
<dbReference type="InterPro" id="IPR047201">
    <property type="entry name" value="ERI-1_3'hExo-like"/>
</dbReference>
<dbReference type="SUPFAM" id="SSF53098">
    <property type="entry name" value="Ribonuclease H-like"/>
    <property type="match status" value="1"/>
</dbReference>
<keyword evidence="2" id="KW-0378">Hydrolase</keyword>
<dbReference type="Gene3D" id="3.30.420.10">
    <property type="entry name" value="Ribonuclease H-like superfamily/Ribonuclease H"/>
    <property type="match status" value="1"/>
</dbReference>
<keyword evidence="3 5" id="KW-0269">Exonuclease</keyword>
<comment type="caution">
    <text evidence="5">The sequence shown here is derived from an EMBL/GenBank/DDBJ whole genome shotgun (WGS) entry which is preliminary data.</text>
</comment>
<dbReference type="PANTHER" id="PTHR23044">
    <property type="entry name" value="3'-5' EXONUCLEASE ERI1-RELATED"/>
    <property type="match status" value="1"/>
</dbReference>
<dbReference type="SMART" id="SM00479">
    <property type="entry name" value="EXOIII"/>
    <property type="match status" value="1"/>
</dbReference>
<dbReference type="PANTHER" id="PTHR23044:SF61">
    <property type="entry name" value="3'-5' EXORIBONUCLEASE 1-RELATED"/>
    <property type="match status" value="1"/>
</dbReference>
<evidence type="ECO:0000256" key="3">
    <source>
        <dbReference type="ARBA" id="ARBA00022839"/>
    </source>
</evidence>
<evidence type="ECO:0000256" key="1">
    <source>
        <dbReference type="ARBA" id="ARBA00022722"/>
    </source>
</evidence>
<evidence type="ECO:0000313" key="6">
    <source>
        <dbReference type="Proteomes" id="UP000283295"/>
    </source>
</evidence>
<dbReference type="GO" id="GO:0003676">
    <property type="term" value="F:nucleic acid binding"/>
    <property type="evidence" value="ECO:0007669"/>
    <property type="project" value="InterPro"/>
</dbReference>
<evidence type="ECO:0000259" key="4">
    <source>
        <dbReference type="SMART" id="SM00479"/>
    </source>
</evidence>
<gene>
    <name evidence="5" type="ORF">DWX94_03740</name>
</gene>
<protein>
    <submittedName>
        <fullName evidence="5">Inhibitor of the KinA pathway to sporulation, exonuclease</fullName>
    </submittedName>
</protein>
<dbReference type="Pfam" id="PF00929">
    <property type="entry name" value="RNase_T"/>
    <property type="match status" value="1"/>
</dbReference>
<evidence type="ECO:0000256" key="2">
    <source>
        <dbReference type="ARBA" id="ARBA00022801"/>
    </source>
</evidence>
<dbReference type="InterPro" id="IPR036397">
    <property type="entry name" value="RNaseH_sf"/>
</dbReference>
<feature type="domain" description="Exonuclease" evidence="4">
    <location>
        <begin position="2"/>
        <end position="184"/>
    </location>
</feature>
<reference evidence="5 6" key="1">
    <citation type="submission" date="2018-08" db="EMBL/GenBank/DDBJ databases">
        <title>A genome reference for cultivated species of the human gut microbiota.</title>
        <authorList>
            <person name="Zou Y."/>
            <person name="Xue W."/>
            <person name="Luo G."/>
        </authorList>
    </citation>
    <scope>NUCLEOTIDE SEQUENCE [LARGE SCALE GENOMIC DNA]</scope>
    <source>
        <strain evidence="5 6">AF22-21</strain>
    </source>
</reference>
<organism evidence="5 6">
    <name type="scientific">Coprococcus eutactus</name>
    <dbReference type="NCBI Taxonomy" id="33043"/>
    <lineage>
        <taxon>Bacteria</taxon>
        <taxon>Bacillati</taxon>
        <taxon>Bacillota</taxon>
        <taxon>Clostridia</taxon>
        <taxon>Lachnospirales</taxon>
        <taxon>Lachnospiraceae</taxon>
        <taxon>Coprococcus</taxon>
    </lineage>
</organism>
<dbReference type="EMBL" id="QRVK01000006">
    <property type="protein sequence ID" value="RGS43572.1"/>
    <property type="molecule type" value="Genomic_DNA"/>
</dbReference>
<dbReference type="Proteomes" id="UP000283295">
    <property type="component" value="Unassembled WGS sequence"/>
</dbReference>
<dbReference type="InterPro" id="IPR013520">
    <property type="entry name" value="Ribonucl_H"/>
</dbReference>
<dbReference type="CDD" id="cd06133">
    <property type="entry name" value="ERI-1_3'hExo_like"/>
    <property type="match status" value="1"/>
</dbReference>
<dbReference type="OrthoDB" id="159416at2"/>
<keyword evidence="1" id="KW-0540">Nuclease</keyword>